<dbReference type="PANTHER" id="PTHR11439:SF515">
    <property type="entry name" value="GAG-POL POLYPROTEIN"/>
    <property type="match status" value="1"/>
</dbReference>
<sequence length="139" mass="15698">MAAQFKMSDLGLLTYYLGIKVRQGKQAIELYQSAYAHKLLERAGMGNCNPTQVPMQEKPKLSKSSAAEKVDATNYKSLIGGLRYLTHTRPDISFAVGYVSRFMEDPRKDHMAAVKHLLRYIAGTCELGLAYPRKKKTRR</sequence>
<evidence type="ECO:0000313" key="3">
    <source>
        <dbReference type="Proteomes" id="UP001341281"/>
    </source>
</evidence>
<protein>
    <recommendedName>
        <fullName evidence="1">Reverse transcriptase Ty1/copia-type domain-containing protein</fullName>
    </recommendedName>
</protein>
<keyword evidence="3" id="KW-1185">Reference proteome</keyword>
<organism evidence="2 3">
    <name type="scientific">Paspalum notatum var. saurae</name>
    <dbReference type="NCBI Taxonomy" id="547442"/>
    <lineage>
        <taxon>Eukaryota</taxon>
        <taxon>Viridiplantae</taxon>
        <taxon>Streptophyta</taxon>
        <taxon>Embryophyta</taxon>
        <taxon>Tracheophyta</taxon>
        <taxon>Spermatophyta</taxon>
        <taxon>Magnoliopsida</taxon>
        <taxon>Liliopsida</taxon>
        <taxon>Poales</taxon>
        <taxon>Poaceae</taxon>
        <taxon>PACMAD clade</taxon>
        <taxon>Panicoideae</taxon>
        <taxon>Andropogonodae</taxon>
        <taxon>Paspaleae</taxon>
        <taxon>Paspalinae</taxon>
        <taxon>Paspalum</taxon>
    </lineage>
</organism>
<dbReference type="AlphaFoldDB" id="A0AAQ3XI75"/>
<accession>A0AAQ3XI75</accession>
<evidence type="ECO:0000313" key="2">
    <source>
        <dbReference type="EMBL" id="WVZ97482.1"/>
    </source>
</evidence>
<reference evidence="2 3" key="1">
    <citation type="submission" date="2024-02" db="EMBL/GenBank/DDBJ databases">
        <title>High-quality chromosome-scale genome assembly of Pensacola bahiagrass (Paspalum notatum Flugge var. saurae).</title>
        <authorList>
            <person name="Vega J.M."/>
            <person name="Podio M."/>
            <person name="Orjuela J."/>
            <person name="Siena L.A."/>
            <person name="Pessino S.C."/>
            <person name="Combes M.C."/>
            <person name="Mariac C."/>
            <person name="Albertini E."/>
            <person name="Pupilli F."/>
            <person name="Ortiz J.P.A."/>
            <person name="Leblanc O."/>
        </authorList>
    </citation>
    <scope>NUCLEOTIDE SEQUENCE [LARGE SCALE GENOMIC DNA]</scope>
    <source>
        <strain evidence="2">R1</strain>
        <tissue evidence="2">Leaf</tissue>
    </source>
</reference>
<dbReference type="Proteomes" id="UP001341281">
    <property type="component" value="Chromosome 10"/>
</dbReference>
<evidence type="ECO:0000259" key="1">
    <source>
        <dbReference type="Pfam" id="PF07727"/>
    </source>
</evidence>
<feature type="domain" description="Reverse transcriptase Ty1/copia-type" evidence="1">
    <location>
        <begin position="1"/>
        <end position="56"/>
    </location>
</feature>
<dbReference type="EMBL" id="CP144754">
    <property type="protein sequence ID" value="WVZ97482.1"/>
    <property type="molecule type" value="Genomic_DNA"/>
</dbReference>
<gene>
    <name evidence="2" type="ORF">U9M48_043014</name>
</gene>
<dbReference type="InterPro" id="IPR013103">
    <property type="entry name" value="RVT_2"/>
</dbReference>
<name>A0AAQ3XI75_PASNO</name>
<proteinExistence type="predicted"/>
<dbReference type="PANTHER" id="PTHR11439">
    <property type="entry name" value="GAG-POL-RELATED RETROTRANSPOSON"/>
    <property type="match status" value="1"/>
</dbReference>
<dbReference type="Pfam" id="PF07727">
    <property type="entry name" value="RVT_2"/>
    <property type="match status" value="1"/>
</dbReference>